<comment type="catalytic activity">
    <reaction evidence="1">
        <text>L-glutamyl-[protein] + S-adenosyl-L-methionine = [protein]-L-glutamate 5-O-methyl ester + S-adenosyl-L-homocysteine</text>
        <dbReference type="Rhea" id="RHEA:24452"/>
        <dbReference type="Rhea" id="RHEA-COMP:10208"/>
        <dbReference type="Rhea" id="RHEA-COMP:10311"/>
        <dbReference type="ChEBI" id="CHEBI:29973"/>
        <dbReference type="ChEBI" id="CHEBI:57856"/>
        <dbReference type="ChEBI" id="CHEBI:59789"/>
        <dbReference type="ChEBI" id="CHEBI:82795"/>
        <dbReference type="EC" id="2.1.1.80"/>
    </reaction>
</comment>
<dbReference type="InterPro" id="IPR000780">
    <property type="entry name" value="CheR_MeTrfase"/>
</dbReference>
<dbReference type="InterPro" id="IPR036804">
    <property type="entry name" value="CheR_N_sf"/>
</dbReference>
<evidence type="ECO:0000256" key="1">
    <source>
        <dbReference type="ARBA" id="ARBA00001541"/>
    </source>
</evidence>
<dbReference type="PANTHER" id="PTHR24422">
    <property type="entry name" value="CHEMOTAXIS PROTEIN METHYLTRANSFERASE"/>
    <property type="match status" value="1"/>
</dbReference>
<feature type="domain" description="CheR-type methyltransferase" evidence="6">
    <location>
        <begin position="9"/>
        <end position="283"/>
    </location>
</feature>
<evidence type="ECO:0000256" key="5">
    <source>
        <dbReference type="ARBA" id="ARBA00022691"/>
    </source>
</evidence>
<dbReference type="PRINTS" id="PR00996">
    <property type="entry name" value="CHERMTFRASE"/>
</dbReference>
<dbReference type="PIRSF" id="PIRSF000410">
    <property type="entry name" value="CheR"/>
    <property type="match status" value="1"/>
</dbReference>
<dbReference type="InterPro" id="IPR026024">
    <property type="entry name" value="Chemotaxis_MeTrfase_CheR"/>
</dbReference>
<dbReference type="EMBL" id="UOFZ01000145">
    <property type="protein sequence ID" value="VAX13913.1"/>
    <property type="molecule type" value="Genomic_DNA"/>
</dbReference>
<dbReference type="Gene3D" id="1.10.155.10">
    <property type="entry name" value="Chemotaxis receptor methyltransferase CheR, N-terminal domain"/>
    <property type="match status" value="1"/>
</dbReference>
<sequence>MSADKQTVVSNREFVLTDRHFETIRTVVSERTGIVLSDGKRDMVYGRLVRRLRALGLSGFDEYCNLIAKGDESELSEFVNAITTNLTAFFRENHHFEFLQNELLPFLIKHKNNRKLRIWSAGCSSGEEPYSIAMVVRETVPSDWDVKILATDLDTNMVNKASAGIYDEARVSGVDGKRLRRWVKKGKGSLSGMIRMSDDLRNIITFKQLNLMHDWPFKGLFDFIFCRNVVIYFNKDTQRILFNRFADLLPDGGHILIGHSESMFNVCDRYKLLGKTIYRKQEN</sequence>
<dbReference type="Pfam" id="PF03705">
    <property type="entry name" value="CheR_N"/>
    <property type="match status" value="1"/>
</dbReference>
<organism evidence="7">
    <name type="scientific">hydrothermal vent metagenome</name>
    <dbReference type="NCBI Taxonomy" id="652676"/>
    <lineage>
        <taxon>unclassified sequences</taxon>
        <taxon>metagenomes</taxon>
        <taxon>ecological metagenomes</taxon>
    </lineage>
</organism>
<accession>A0A3B1BP04</accession>
<dbReference type="SUPFAM" id="SSF53335">
    <property type="entry name" value="S-adenosyl-L-methionine-dependent methyltransferases"/>
    <property type="match status" value="1"/>
</dbReference>
<dbReference type="PANTHER" id="PTHR24422:SF19">
    <property type="entry name" value="CHEMOTAXIS PROTEIN METHYLTRANSFERASE"/>
    <property type="match status" value="1"/>
</dbReference>
<dbReference type="GO" id="GO:0032259">
    <property type="term" value="P:methylation"/>
    <property type="evidence" value="ECO:0007669"/>
    <property type="project" value="UniProtKB-KW"/>
</dbReference>
<dbReference type="SMART" id="SM00138">
    <property type="entry name" value="MeTrc"/>
    <property type="match status" value="1"/>
</dbReference>
<dbReference type="SUPFAM" id="SSF47757">
    <property type="entry name" value="Chemotaxis receptor methyltransferase CheR, N-terminal domain"/>
    <property type="match status" value="1"/>
</dbReference>
<dbReference type="GO" id="GO:0008983">
    <property type="term" value="F:protein-glutamate O-methyltransferase activity"/>
    <property type="evidence" value="ECO:0007669"/>
    <property type="project" value="UniProtKB-EC"/>
</dbReference>
<dbReference type="Gene3D" id="3.40.50.150">
    <property type="entry name" value="Vaccinia Virus protein VP39"/>
    <property type="match status" value="1"/>
</dbReference>
<dbReference type="InterPro" id="IPR029063">
    <property type="entry name" value="SAM-dependent_MTases_sf"/>
</dbReference>
<protein>
    <recommendedName>
        <fullName evidence="2">protein-glutamate O-methyltransferase</fullName>
        <ecNumber evidence="2">2.1.1.80</ecNumber>
    </recommendedName>
</protein>
<dbReference type="InterPro" id="IPR022642">
    <property type="entry name" value="CheR_C"/>
</dbReference>
<dbReference type="InterPro" id="IPR050903">
    <property type="entry name" value="Bact_Chemotaxis_MeTrfase"/>
</dbReference>
<evidence type="ECO:0000256" key="2">
    <source>
        <dbReference type="ARBA" id="ARBA00012534"/>
    </source>
</evidence>
<evidence type="ECO:0000256" key="3">
    <source>
        <dbReference type="ARBA" id="ARBA00022603"/>
    </source>
</evidence>
<keyword evidence="4 7" id="KW-0808">Transferase</keyword>
<evidence type="ECO:0000259" key="6">
    <source>
        <dbReference type="PROSITE" id="PS50123"/>
    </source>
</evidence>
<evidence type="ECO:0000256" key="4">
    <source>
        <dbReference type="ARBA" id="ARBA00022679"/>
    </source>
</evidence>
<reference evidence="7" key="1">
    <citation type="submission" date="2018-06" db="EMBL/GenBank/DDBJ databases">
        <authorList>
            <person name="Zhirakovskaya E."/>
        </authorList>
    </citation>
    <scope>NUCLEOTIDE SEQUENCE</scope>
</reference>
<keyword evidence="5" id="KW-0949">S-adenosyl-L-methionine</keyword>
<dbReference type="PROSITE" id="PS50123">
    <property type="entry name" value="CHER"/>
    <property type="match status" value="1"/>
</dbReference>
<dbReference type="EC" id="2.1.1.80" evidence="2"/>
<dbReference type="Pfam" id="PF01739">
    <property type="entry name" value="CheR"/>
    <property type="match status" value="1"/>
</dbReference>
<gene>
    <name evidence="7" type="ORF">MNBD_GAMMA24-389</name>
</gene>
<dbReference type="InterPro" id="IPR022641">
    <property type="entry name" value="CheR_N"/>
</dbReference>
<name>A0A3B1BP04_9ZZZZ</name>
<keyword evidence="3 7" id="KW-0489">Methyltransferase</keyword>
<proteinExistence type="predicted"/>
<dbReference type="AlphaFoldDB" id="A0A3B1BP04"/>
<evidence type="ECO:0000313" key="7">
    <source>
        <dbReference type="EMBL" id="VAX13913.1"/>
    </source>
</evidence>